<geneLocation type="plasmid" evidence="1">
    <name>pZYJ04</name>
</geneLocation>
<dbReference type="RefSeq" id="WP_353628697.1">
    <property type="nucleotide sequence ID" value="NZ_CP159197.1"/>
</dbReference>
<reference evidence="1" key="1">
    <citation type="journal article" date="2020" name="Int. J. Syst. Evol. Microbiol.">
        <title>Notification of changes in taxonomic opinion previously published outside the IJSEM.</title>
        <authorList>
            <person name="Oren A."/>
            <person name="Garrity G."/>
        </authorList>
    </citation>
    <scope>NUCLEOTIDE SEQUENCE</scope>
    <source>
        <strain evidence="1">TCYB15</strain>
    </source>
</reference>
<name>A0AAU8C8I0_9RHOB</name>
<accession>A0AAU8C8I0</accession>
<evidence type="ECO:0000313" key="1">
    <source>
        <dbReference type="EMBL" id="XCF12286.1"/>
    </source>
</evidence>
<dbReference type="KEGG" id="suly:ABM428_17705"/>
<reference evidence="1" key="2">
    <citation type="submission" date="2024-06" db="EMBL/GenBank/DDBJ databases">
        <authorList>
            <person name="Deng Y."/>
        </authorList>
    </citation>
    <scope>NUCLEOTIDE SEQUENCE</scope>
    <source>
        <strain evidence="1">TCYB15</strain>
        <plasmid evidence="1">pZYJ04</plasmid>
    </source>
</reference>
<gene>
    <name evidence="1" type="ORF">ABM428_17705</name>
</gene>
<dbReference type="EMBL" id="CP159197">
    <property type="protein sequence ID" value="XCF12286.1"/>
    <property type="molecule type" value="Genomic_DNA"/>
</dbReference>
<keyword evidence="1" id="KW-0614">Plasmid</keyword>
<dbReference type="AlphaFoldDB" id="A0AAU8C8I0"/>
<sequence>MTNDFNISPKTTHIELPKTLVLVLPGSMFGSAESQLGRKAREYRNAVAEEILSHDGHFAVIDGFLSDEIQSGFDDVIEKGLSNAILAAERMGYPNSISAVRMYGCDTGEVAYDGWQENRSCCMDKYFDGPDDAAQFLSRHLETSEITVTGAWATLDDSSGCVNGVAQTLRSLMPNIQVRISETAIFEEYEDGELDGQPVFNTLR</sequence>
<organism evidence="1">
    <name type="scientific">Sulfitobacter sp. TCYB15</name>
    <dbReference type="NCBI Taxonomy" id="3229275"/>
    <lineage>
        <taxon>Bacteria</taxon>
        <taxon>Pseudomonadati</taxon>
        <taxon>Pseudomonadota</taxon>
        <taxon>Alphaproteobacteria</taxon>
        <taxon>Rhodobacterales</taxon>
        <taxon>Roseobacteraceae</taxon>
        <taxon>Sulfitobacter</taxon>
    </lineage>
</organism>
<protein>
    <submittedName>
        <fullName evidence="1">Uncharacterized protein</fullName>
    </submittedName>
</protein>
<proteinExistence type="predicted"/>